<dbReference type="GO" id="GO:0005509">
    <property type="term" value="F:calcium ion binding"/>
    <property type="evidence" value="ECO:0007669"/>
    <property type="project" value="InterPro"/>
</dbReference>
<evidence type="ECO:0000256" key="1">
    <source>
        <dbReference type="ARBA" id="ARBA00022837"/>
    </source>
</evidence>
<dbReference type="GO" id="GO:0016020">
    <property type="term" value="C:membrane"/>
    <property type="evidence" value="ECO:0007669"/>
    <property type="project" value="TreeGrafter"/>
</dbReference>
<feature type="domain" description="EF-hand" evidence="3">
    <location>
        <begin position="870"/>
        <end position="905"/>
    </location>
</feature>
<feature type="region of interest" description="Disordered" evidence="2">
    <location>
        <begin position="729"/>
        <end position="810"/>
    </location>
</feature>
<sequence length="944" mass="108375">MKRSSCSLAVSGRPPTGLLAAMMPSTSPSQDSRSCISAAKRWASRSASSSSVWRSAAFCSSSRQRLFSVPSRSCVLDASSLPRQLIESGRGSDEASSTQERLGTLNRRWRELLQKAADRQTELEEALRDAHRFAAEIQDLLSWLGEVDGIIAASKPVGGLPETASEQLERFMEVYSELEENRPKVETVLAQGQEYLKKSPPGAAGNLQTNLRTLKQRWDNVTARANDKKIKLEIALKEATEFHDALQAFVDWLTNAEKTLSGLKPVSRVLETILGQIEDHKAFQKDVGVHRETMLHLDKKGTHLKYFSQKQDVILIKNLLISVQHRWERVVSKSAERTRALDHGYKEAKEFHDSWSNLMNWLNDTEKSLDELEIEASSIGNDPERIKQRLAKHREFQRALSGKQASYDATMRAGKTLKERAPKTDEPALRQMMNDLKEKWNTVCTKSVDRQRKLEEALLFCGQFKDALEALVDWLKKKEKLLAEDTPVHGDLDTVMALVEQHKALEEDLSGRAAQMESVRTTGQGLMEKANTADAATIRSQLSELNALWSRTNKLAERKTSRLEEALRSAEKLHKSVHMLLEWLSDAEMRLRFVNQLPEDDQETRNYLAEHAKFMKEMNEKEREKDATITLAHQVLAKAHPDGATVIKHWITIIQARWDEVSTWARQRELKLQEHLQSLQDLDSLLEELLAWLAGLESTLTSLEAEPLPEDIPTLQQLISDHKEFMENTAQRQSEVDSVCKSKQPPALTKQESARKMSGKKMSTASLKASRDNLTQDRRGSRASVVKDKMPDNVPHIGPRFPPKGSKGAEPVFRNPRCRLLWDRWRHVWLMAWERQRRLQERLQYLEELEKVKNFSWDQWRKRFLKFMNHKKSRLTDLFRKMDKNNDGLIPREDFIDGIIKTRFDTSKMEMNAVADMFDHNNEGFIDWKEFIAALRPDWEEKKP</sequence>
<dbReference type="GO" id="GO:0005882">
    <property type="term" value="C:intermediate filament"/>
    <property type="evidence" value="ECO:0007669"/>
    <property type="project" value="TreeGrafter"/>
</dbReference>
<dbReference type="GO" id="GO:0005737">
    <property type="term" value="C:cytoplasm"/>
    <property type="evidence" value="ECO:0007669"/>
    <property type="project" value="TreeGrafter"/>
</dbReference>
<dbReference type="SUPFAM" id="SSF46966">
    <property type="entry name" value="Spectrin repeat"/>
    <property type="match status" value="4"/>
</dbReference>
<proteinExistence type="predicted"/>
<dbReference type="SMART" id="SM00054">
    <property type="entry name" value="EFh"/>
    <property type="match status" value="2"/>
</dbReference>
<dbReference type="PANTHER" id="PTHR23169">
    <property type="entry name" value="ENVOPLAKIN"/>
    <property type="match status" value="1"/>
</dbReference>
<dbReference type="AlphaFoldDB" id="A0A1B6MC41"/>
<feature type="non-terminal residue" evidence="4">
    <location>
        <position position="944"/>
    </location>
</feature>
<feature type="domain" description="EF-hand" evidence="3">
    <location>
        <begin position="906"/>
        <end position="941"/>
    </location>
</feature>
<evidence type="ECO:0000259" key="3">
    <source>
        <dbReference type="PROSITE" id="PS50222"/>
    </source>
</evidence>
<dbReference type="GO" id="GO:0031122">
    <property type="term" value="P:cytoplasmic microtubule organization"/>
    <property type="evidence" value="ECO:0007669"/>
    <property type="project" value="TreeGrafter"/>
</dbReference>
<evidence type="ECO:0000313" key="4">
    <source>
        <dbReference type="EMBL" id="JAT33490.1"/>
    </source>
</evidence>
<dbReference type="PROSITE" id="PS00018">
    <property type="entry name" value="EF_HAND_1"/>
    <property type="match status" value="1"/>
</dbReference>
<dbReference type="FunFam" id="1.20.58.60:FF:000045">
    <property type="entry name" value="Short stop, isoform K"/>
    <property type="match status" value="1"/>
</dbReference>
<evidence type="ECO:0000256" key="2">
    <source>
        <dbReference type="SAM" id="MobiDB-lite"/>
    </source>
</evidence>
<dbReference type="GO" id="GO:0042060">
    <property type="term" value="P:wound healing"/>
    <property type="evidence" value="ECO:0007669"/>
    <property type="project" value="TreeGrafter"/>
</dbReference>
<dbReference type="FunFam" id="1.20.58.60:FF:000038">
    <property type="entry name" value="Short stop, isoform N"/>
    <property type="match status" value="1"/>
</dbReference>
<dbReference type="GO" id="GO:0045104">
    <property type="term" value="P:intermediate filament cytoskeleton organization"/>
    <property type="evidence" value="ECO:0007669"/>
    <property type="project" value="InterPro"/>
</dbReference>
<dbReference type="InterPro" id="IPR018247">
    <property type="entry name" value="EF_Hand_1_Ca_BS"/>
</dbReference>
<dbReference type="SMART" id="SM00150">
    <property type="entry name" value="SPEC"/>
    <property type="match status" value="6"/>
</dbReference>
<dbReference type="InterPro" id="IPR002017">
    <property type="entry name" value="Spectrin_repeat"/>
</dbReference>
<dbReference type="InterPro" id="IPR011992">
    <property type="entry name" value="EF-hand-dom_pair"/>
</dbReference>
<name>A0A1B6MC41_9HEMI</name>
<dbReference type="GO" id="GO:0005198">
    <property type="term" value="F:structural molecule activity"/>
    <property type="evidence" value="ECO:0007669"/>
    <property type="project" value="TreeGrafter"/>
</dbReference>
<protein>
    <recommendedName>
        <fullName evidence="3">EF-hand domain-containing protein</fullName>
    </recommendedName>
</protein>
<dbReference type="CDD" id="cd00176">
    <property type="entry name" value="SPEC"/>
    <property type="match status" value="3"/>
</dbReference>
<dbReference type="FunFam" id="1.20.58.60:FF:000040">
    <property type="entry name" value="Short stop, isoform N"/>
    <property type="match status" value="1"/>
</dbReference>
<dbReference type="CDD" id="cd00051">
    <property type="entry name" value="EFh"/>
    <property type="match status" value="1"/>
</dbReference>
<dbReference type="Pfam" id="PF00435">
    <property type="entry name" value="Spectrin"/>
    <property type="match status" value="6"/>
</dbReference>
<dbReference type="FunFam" id="1.20.58.60:FF:000001">
    <property type="entry name" value="Microtubule-actin cross-linking factor 1"/>
    <property type="match status" value="1"/>
</dbReference>
<dbReference type="InterPro" id="IPR002048">
    <property type="entry name" value="EF_hand_dom"/>
</dbReference>
<dbReference type="Gene3D" id="1.20.58.60">
    <property type="match status" value="7"/>
</dbReference>
<dbReference type="GO" id="GO:0030056">
    <property type="term" value="C:hemidesmosome"/>
    <property type="evidence" value="ECO:0007669"/>
    <property type="project" value="TreeGrafter"/>
</dbReference>
<dbReference type="SUPFAM" id="SSF47473">
    <property type="entry name" value="EF-hand"/>
    <property type="match status" value="1"/>
</dbReference>
<dbReference type="InterPro" id="IPR018159">
    <property type="entry name" value="Spectrin/alpha-actinin"/>
</dbReference>
<reference evidence="4" key="1">
    <citation type="submission" date="2015-11" db="EMBL/GenBank/DDBJ databases">
        <title>De novo transcriptome assembly of four potential Pierce s Disease insect vectors from Arizona vineyards.</title>
        <authorList>
            <person name="Tassone E.E."/>
        </authorList>
    </citation>
    <scope>NUCLEOTIDE SEQUENCE</scope>
</reference>
<dbReference type="Pfam" id="PF13499">
    <property type="entry name" value="EF-hand_7"/>
    <property type="match status" value="1"/>
</dbReference>
<keyword evidence="1" id="KW-0106">Calcium</keyword>
<organism evidence="4">
    <name type="scientific">Graphocephala atropunctata</name>
    <dbReference type="NCBI Taxonomy" id="36148"/>
    <lineage>
        <taxon>Eukaryota</taxon>
        <taxon>Metazoa</taxon>
        <taxon>Ecdysozoa</taxon>
        <taxon>Arthropoda</taxon>
        <taxon>Hexapoda</taxon>
        <taxon>Insecta</taxon>
        <taxon>Pterygota</taxon>
        <taxon>Neoptera</taxon>
        <taxon>Paraneoptera</taxon>
        <taxon>Hemiptera</taxon>
        <taxon>Auchenorrhyncha</taxon>
        <taxon>Membracoidea</taxon>
        <taxon>Cicadellidae</taxon>
        <taxon>Cicadellinae</taxon>
        <taxon>Cicadellini</taxon>
        <taxon>Graphocephala</taxon>
    </lineage>
</organism>
<dbReference type="PANTHER" id="PTHR23169:SF23">
    <property type="entry name" value="SHORT STOP, ISOFORM H"/>
    <property type="match status" value="1"/>
</dbReference>
<feature type="compositionally biased region" description="Basic and acidic residues" evidence="2">
    <location>
        <begin position="769"/>
        <end position="791"/>
    </location>
</feature>
<dbReference type="PROSITE" id="PS50222">
    <property type="entry name" value="EF_HAND_2"/>
    <property type="match status" value="2"/>
</dbReference>
<dbReference type="Gene3D" id="1.10.238.10">
    <property type="entry name" value="EF-hand"/>
    <property type="match status" value="1"/>
</dbReference>
<dbReference type="FunFam" id="1.10.238.10:FF:000031">
    <property type="entry name" value="Short stop, isoform J"/>
    <property type="match status" value="1"/>
</dbReference>
<accession>A0A1B6MC41</accession>
<gene>
    <name evidence="4" type="ORF">g.49189</name>
</gene>
<dbReference type="EMBL" id="GEBQ01006487">
    <property type="protein sequence ID" value="JAT33490.1"/>
    <property type="molecule type" value="Transcribed_RNA"/>
</dbReference>
<dbReference type="InterPro" id="IPR043197">
    <property type="entry name" value="Plakin"/>
</dbReference>